<dbReference type="EMBL" id="DXBR01000115">
    <property type="protein sequence ID" value="HIZ40771.1"/>
    <property type="molecule type" value="Genomic_DNA"/>
</dbReference>
<keyword evidence="3 6" id="KW-0812">Transmembrane</keyword>
<dbReference type="Pfam" id="PF12679">
    <property type="entry name" value="ABC2_membrane_2"/>
    <property type="match status" value="1"/>
</dbReference>
<feature type="transmembrane region" description="Helical" evidence="6">
    <location>
        <begin position="96"/>
        <end position="120"/>
    </location>
</feature>
<proteinExistence type="predicted"/>
<feature type="transmembrane region" description="Helical" evidence="6">
    <location>
        <begin position="258"/>
        <end position="279"/>
    </location>
</feature>
<keyword evidence="2" id="KW-1003">Cell membrane</keyword>
<feature type="transmembrane region" description="Helical" evidence="6">
    <location>
        <begin position="210"/>
        <end position="228"/>
    </location>
</feature>
<dbReference type="PANTHER" id="PTHR30294:SF29">
    <property type="entry name" value="MULTIDRUG ABC TRANSPORTER PERMEASE YBHS-RELATED"/>
    <property type="match status" value="1"/>
</dbReference>
<dbReference type="AlphaFoldDB" id="A0A9D2ENV4"/>
<feature type="transmembrane region" description="Helical" evidence="6">
    <location>
        <begin position="132"/>
        <end position="150"/>
    </location>
</feature>
<feature type="transmembrane region" description="Helical" evidence="6">
    <location>
        <begin position="157"/>
        <end position="174"/>
    </location>
</feature>
<dbReference type="Proteomes" id="UP000824049">
    <property type="component" value="Unassembled WGS sequence"/>
</dbReference>
<sequence>MRAIYIKEMKSYFHSLSAYLFLALFLAISGVYFSVICMSYGYTDYAANIYSNITIIFIIIVPILTMRLMAEERKQKTDQLLLTSPVRVTGIILGKYLAVLTLLLGAVVITFLQAAVLSMYGDVNWLTVLTGGLGYFLVGASLLAIGLFISSITESQMIAAGISFGVVLLCMLLPNLSDIVPGRARYTYIVCGIVIVLLAWFFYEETKSWKAGVITMVLGAAVLGLFAWRTPELFDNGLSKIIDWFSIMDRFNDFCSGILNASSIIYYLSFIAVFIFLSIQTIEKRRWN</sequence>
<evidence type="ECO:0000256" key="3">
    <source>
        <dbReference type="ARBA" id="ARBA00022692"/>
    </source>
</evidence>
<comment type="subcellular location">
    <subcellularLocation>
        <location evidence="1">Cell membrane</location>
        <topology evidence="1">Multi-pass membrane protein</topology>
    </subcellularLocation>
</comment>
<protein>
    <submittedName>
        <fullName evidence="7">ABC transporter permease</fullName>
    </submittedName>
</protein>
<evidence type="ECO:0000256" key="5">
    <source>
        <dbReference type="ARBA" id="ARBA00023136"/>
    </source>
</evidence>
<reference evidence="7" key="1">
    <citation type="journal article" date="2021" name="PeerJ">
        <title>Extensive microbial diversity within the chicken gut microbiome revealed by metagenomics and culture.</title>
        <authorList>
            <person name="Gilroy R."/>
            <person name="Ravi A."/>
            <person name="Getino M."/>
            <person name="Pursley I."/>
            <person name="Horton D.L."/>
            <person name="Alikhan N.F."/>
            <person name="Baker D."/>
            <person name="Gharbi K."/>
            <person name="Hall N."/>
            <person name="Watson M."/>
            <person name="Adriaenssens E.M."/>
            <person name="Foster-Nyarko E."/>
            <person name="Jarju S."/>
            <person name="Secka A."/>
            <person name="Antonio M."/>
            <person name="Oren A."/>
            <person name="Chaudhuri R.R."/>
            <person name="La Ragione R."/>
            <person name="Hildebrand F."/>
            <person name="Pallen M.J."/>
        </authorList>
    </citation>
    <scope>NUCLEOTIDE SEQUENCE</scope>
    <source>
        <strain evidence="7">CHK179-28034</strain>
    </source>
</reference>
<comment type="caution">
    <text evidence="7">The sequence shown here is derived from an EMBL/GenBank/DDBJ whole genome shotgun (WGS) entry which is preliminary data.</text>
</comment>
<evidence type="ECO:0000313" key="7">
    <source>
        <dbReference type="EMBL" id="HIZ40771.1"/>
    </source>
</evidence>
<keyword evidence="4 6" id="KW-1133">Transmembrane helix</keyword>
<dbReference type="GO" id="GO:0140359">
    <property type="term" value="F:ABC-type transporter activity"/>
    <property type="evidence" value="ECO:0007669"/>
    <property type="project" value="InterPro"/>
</dbReference>
<reference evidence="7" key="2">
    <citation type="submission" date="2021-04" db="EMBL/GenBank/DDBJ databases">
        <authorList>
            <person name="Gilroy R."/>
        </authorList>
    </citation>
    <scope>NUCLEOTIDE SEQUENCE</scope>
    <source>
        <strain evidence="7">CHK179-28034</strain>
    </source>
</reference>
<dbReference type="PANTHER" id="PTHR30294">
    <property type="entry name" value="MEMBRANE COMPONENT OF ABC TRANSPORTER YHHJ-RELATED"/>
    <property type="match status" value="1"/>
</dbReference>
<organism evidence="7 8">
    <name type="scientific">Candidatus Anaerobutyricum stercoris</name>
    <dbReference type="NCBI Taxonomy" id="2838457"/>
    <lineage>
        <taxon>Bacteria</taxon>
        <taxon>Bacillati</taxon>
        <taxon>Bacillota</taxon>
        <taxon>Clostridia</taxon>
        <taxon>Lachnospirales</taxon>
        <taxon>Lachnospiraceae</taxon>
        <taxon>Anaerobutyricum</taxon>
    </lineage>
</organism>
<evidence type="ECO:0000256" key="2">
    <source>
        <dbReference type="ARBA" id="ARBA00022475"/>
    </source>
</evidence>
<feature type="transmembrane region" description="Helical" evidence="6">
    <location>
        <begin position="186"/>
        <end position="203"/>
    </location>
</feature>
<feature type="transmembrane region" description="Helical" evidence="6">
    <location>
        <begin position="49"/>
        <end position="70"/>
    </location>
</feature>
<dbReference type="GO" id="GO:0005886">
    <property type="term" value="C:plasma membrane"/>
    <property type="evidence" value="ECO:0007669"/>
    <property type="project" value="UniProtKB-SubCell"/>
</dbReference>
<feature type="transmembrane region" description="Helical" evidence="6">
    <location>
        <begin position="20"/>
        <end position="43"/>
    </location>
</feature>
<gene>
    <name evidence="7" type="ORF">H9968_12800</name>
</gene>
<evidence type="ECO:0000256" key="4">
    <source>
        <dbReference type="ARBA" id="ARBA00022989"/>
    </source>
</evidence>
<evidence type="ECO:0000256" key="6">
    <source>
        <dbReference type="SAM" id="Phobius"/>
    </source>
</evidence>
<keyword evidence="5 6" id="KW-0472">Membrane</keyword>
<evidence type="ECO:0000256" key="1">
    <source>
        <dbReference type="ARBA" id="ARBA00004651"/>
    </source>
</evidence>
<dbReference type="InterPro" id="IPR051449">
    <property type="entry name" value="ABC-2_transporter_component"/>
</dbReference>
<accession>A0A9D2ENV4</accession>
<evidence type="ECO:0000313" key="8">
    <source>
        <dbReference type="Proteomes" id="UP000824049"/>
    </source>
</evidence>
<name>A0A9D2ENV4_9FIRM</name>